<organism evidence="2 3">
    <name type="scientific">Truncatella angustata</name>
    <dbReference type="NCBI Taxonomy" id="152316"/>
    <lineage>
        <taxon>Eukaryota</taxon>
        <taxon>Fungi</taxon>
        <taxon>Dikarya</taxon>
        <taxon>Ascomycota</taxon>
        <taxon>Pezizomycotina</taxon>
        <taxon>Sordariomycetes</taxon>
        <taxon>Xylariomycetidae</taxon>
        <taxon>Amphisphaeriales</taxon>
        <taxon>Sporocadaceae</taxon>
        <taxon>Truncatella</taxon>
    </lineage>
</organism>
<protein>
    <submittedName>
        <fullName evidence="2">Heterokaryon incompatibility protein-domain-containing protein</fullName>
    </submittedName>
</protein>
<sequence length="603" mass="68170">MVTCEGVQAYQTRRQSEGLVSGQGQLRGRIRRATIGDAPPFVAISHVWGDRKFDRSIHLDSGCGVKYAQISPNLEALLTKLLCLDSAALPQLWEEGSKLLLWVDMICINQIDVGEKASQIPLMRNIYSQARSVLIWINEDSSHVHHAFRYLRQIITDLTVVDTNRSVLFDPKGWDAIKHLLNCDWFHRRWVLQESVVPKDAVFLCGSEVMPIKDLFDGVDVVIGMLLARPQELKVLHVAHVGSVRPVLALRELKKRYASASSPSTLLWLLEHFRFTRTTLAHDQIYSLLGLCSPDEVAGNPIRYDLEPEDVYKTFVASHVQLYTNLEFLGLCTPAQRDNLWSGPLNNPISRPFGGPSWVPNWHSGRLRRCLGLSSLDPNVQFFNASNTLPTTMSFQGNELIVSGVQLDKIRVFGNFCQHDQRSELSNTNSRLFQQYFDFWMTATGVPMPYKDRQCMAETFTRTLSLLGIYLDPVPSPIDIPDMFCRWCSDSILGRRLAEYGLKPNSASDGNGQKAFIRMKRLMSWDPFITKGGYIGLAREQCRVGDEIWLIGGCSVPLILSPQTENPGYYRVNGEVFIDGFMFGEKASTIVSNPRLIRRITLI</sequence>
<dbReference type="Pfam" id="PF06985">
    <property type="entry name" value="HET"/>
    <property type="match status" value="1"/>
</dbReference>
<feature type="domain" description="Heterokaryon incompatibility" evidence="1">
    <location>
        <begin position="41"/>
        <end position="194"/>
    </location>
</feature>
<gene>
    <name evidence="2" type="ORF">BKA67DRAFT_534830</name>
</gene>
<name>A0A9P8UPZ0_9PEZI</name>
<dbReference type="InterPro" id="IPR052895">
    <property type="entry name" value="HetReg/Transcr_Mod"/>
</dbReference>
<dbReference type="GeneID" id="70128815"/>
<proteinExistence type="predicted"/>
<dbReference type="OrthoDB" id="2157530at2759"/>
<dbReference type="PANTHER" id="PTHR24148:SF64">
    <property type="entry name" value="HETEROKARYON INCOMPATIBILITY DOMAIN-CONTAINING PROTEIN"/>
    <property type="match status" value="1"/>
</dbReference>
<evidence type="ECO:0000259" key="1">
    <source>
        <dbReference type="Pfam" id="PF06985"/>
    </source>
</evidence>
<dbReference type="InterPro" id="IPR010730">
    <property type="entry name" value="HET"/>
</dbReference>
<keyword evidence="3" id="KW-1185">Reference proteome</keyword>
<dbReference type="AlphaFoldDB" id="A0A9P8UPZ0"/>
<evidence type="ECO:0000313" key="2">
    <source>
        <dbReference type="EMBL" id="KAH6655924.1"/>
    </source>
</evidence>
<evidence type="ECO:0000313" key="3">
    <source>
        <dbReference type="Proteomes" id="UP000758603"/>
    </source>
</evidence>
<dbReference type="Pfam" id="PF26639">
    <property type="entry name" value="Het-6_barrel"/>
    <property type="match status" value="1"/>
</dbReference>
<dbReference type="EMBL" id="JAGPXC010000003">
    <property type="protein sequence ID" value="KAH6655924.1"/>
    <property type="molecule type" value="Genomic_DNA"/>
</dbReference>
<reference evidence="2" key="1">
    <citation type="journal article" date="2021" name="Nat. Commun.">
        <title>Genetic determinants of endophytism in the Arabidopsis root mycobiome.</title>
        <authorList>
            <person name="Mesny F."/>
            <person name="Miyauchi S."/>
            <person name="Thiergart T."/>
            <person name="Pickel B."/>
            <person name="Atanasova L."/>
            <person name="Karlsson M."/>
            <person name="Huettel B."/>
            <person name="Barry K.W."/>
            <person name="Haridas S."/>
            <person name="Chen C."/>
            <person name="Bauer D."/>
            <person name="Andreopoulos W."/>
            <person name="Pangilinan J."/>
            <person name="LaButti K."/>
            <person name="Riley R."/>
            <person name="Lipzen A."/>
            <person name="Clum A."/>
            <person name="Drula E."/>
            <person name="Henrissat B."/>
            <person name="Kohler A."/>
            <person name="Grigoriev I.V."/>
            <person name="Martin F.M."/>
            <person name="Hacquard S."/>
        </authorList>
    </citation>
    <scope>NUCLEOTIDE SEQUENCE</scope>
    <source>
        <strain evidence="2">MPI-SDFR-AT-0073</strain>
    </source>
</reference>
<dbReference type="Proteomes" id="UP000758603">
    <property type="component" value="Unassembled WGS sequence"/>
</dbReference>
<dbReference type="RefSeq" id="XP_045960189.1">
    <property type="nucleotide sequence ID" value="XM_046099923.1"/>
</dbReference>
<accession>A0A9P8UPZ0</accession>
<comment type="caution">
    <text evidence="2">The sequence shown here is derived from an EMBL/GenBank/DDBJ whole genome shotgun (WGS) entry which is preliminary data.</text>
</comment>
<dbReference type="PANTHER" id="PTHR24148">
    <property type="entry name" value="ANKYRIN REPEAT DOMAIN-CONTAINING PROTEIN 39 HOMOLOG-RELATED"/>
    <property type="match status" value="1"/>
</dbReference>